<evidence type="ECO:0000313" key="2">
    <source>
        <dbReference type="EMBL" id="SHJ27016.1"/>
    </source>
</evidence>
<feature type="transmembrane region" description="Helical" evidence="1">
    <location>
        <begin position="54"/>
        <end position="78"/>
    </location>
</feature>
<dbReference type="Proteomes" id="UP000184536">
    <property type="component" value="Unassembled WGS sequence"/>
</dbReference>
<dbReference type="EMBL" id="FQZV01000019">
    <property type="protein sequence ID" value="SHJ27016.1"/>
    <property type="molecule type" value="Genomic_DNA"/>
</dbReference>
<keyword evidence="1" id="KW-0812">Transmembrane</keyword>
<dbReference type="PANTHER" id="PTHR37309:SF1">
    <property type="entry name" value="SLR0284 PROTEIN"/>
    <property type="match status" value="1"/>
</dbReference>
<name>A0A1M6HXR7_9FIRM</name>
<accession>A0A1M6HXR7</accession>
<keyword evidence="1" id="KW-1133">Transmembrane helix</keyword>
<dbReference type="OrthoDB" id="6402664at2"/>
<protein>
    <submittedName>
        <fullName evidence="2">Putative membrane protein</fullName>
    </submittedName>
</protein>
<keyword evidence="1" id="KW-0472">Membrane</keyword>
<dbReference type="Pfam" id="PF04020">
    <property type="entry name" value="Phage_holin_4_2"/>
    <property type="match status" value="1"/>
</dbReference>
<gene>
    <name evidence="2" type="ORF">SAMN02745975_01660</name>
</gene>
<dbReference type="RefSeq" id="WP_110940831.1">
    <property type="nucleotide sequence ID" value="NZ_FQZV01000019.1"/>
</dbReference>
<feature type="transmembrane region" description="Helical" evidence="1">
    <location>
        <begin position="90"/>
        <end position="110"/>
    </location>
</feature>
<dbReference type="STRING" id="1121919.SAMN02745975_01660"/>
<dbReference type="PANTHER" id="PTHR37309">
    <property type="entry name" value="SLR0284 PROTEIN"/>
    <property type="match status" value="1"/>
</dbReference>
<dbReference type="AlphaFoldDB" id="A0A1M6HXR7"/>
<keyword evidence="3" id="KW-1185">Reference proteome</keyword>
<feature type="transmembrane region" description="Helical" evidence="1">
    <location>
        <begin position="5"/>
        <end position="24"/>
    </location>
</feature>
<sequence length="121" mass="13788">MERQLWRLLASILSLYLLSNIFLFIEADGITSIIIFSIILWVINLLLRPLLLLIVLPFNIITLGFFSLIVNTWIVILADKFIKGITIPNFGIAFLLAVLIKAFNSVFKGFRDNKKSGIYKS</sequence>
<organism evidence="2 3">
    <name type="scientific">Geosporobacter subterraneus DSM 17957</name>
    <dbReference type="NCBI Taxonomy" id="1121919"/>
    <lineage>
        <taxon>Bacteria</taxon>
        <taxon>Bacillati</taxon>
        <taxon>Bacillota</taxon>
        <taxon>Clostridia</taxon>
        <taxon>Peptostreptococcales</taxon>
        <taxon>Thermotaleaceae</taxon>
        <taxon>Geosporobacter</taxon>
    </lineage>
</organism>
<dbReference type="InterPro" id="IPR007165">
    <property type="entry name" value="Phage_holin_4_2"/>
</dbReference>
<reference evidence="3" key="1">
    <citation type="submission" date="2016-11" db="EMBL/GenBank/DDBJ databases">
        <authorList>
            <person name="Varghese N."/>
            <person name="Submissions S."/>
        </authorList>
    </citation>
    <scope>NUCLEOTIDE SEQUENCE [LARGE SCALE GENOMIC DNA]</scope>
    <source>
        <strain evidence="3">DSM 17957</strain>
    </source>
</reference>
<evidence type="ECO:0000256" key="1">
    <source>
        <dbReference type="SAM" id="Phobius"/>
    </source>
</evidence>
<proteinExistence type="predicted"/>
<evidence type="ECO:0000313" key="3">
    <source>
        <dbReference type="Proteomes" id="UP000184536"/>
    </source>
</evidence>
<feature type="transmembrane region" description="Helical" evidence="1">
    <location>
        <begin position="30"/>
        <end position="47"/>
    </location>
</feature>